<dbReference type="SUPFAM" id="SSF54427">
    <property type="entry name" value="NTF2-like"/>
    <property type="match status" value="1"/>
</dbReference>
<feature type="compositionally biased region" description="Basic and acidic residues" evidence="2">
    <location>
        <begin position="244"/>
        <end position="270"/>
    </location>
</feature>
<feature type="compositionally biased region" description="Low complexity" evidence="2">
    <location>
        <begin position="445"/>
        <end position="464"/>
    </location>
</feature>
<reference evidence="4" key="1">
    <citation type="journal article" date="2021" name="Open Biol.">
        <title>Shared evolutionary footprints suggest mitochondrial oxidative damage underlies multiple complex I losses in fungi.</title>
        <authorList>
            <person name="Schikora-Tamarit M.A."/>
            <person name="Marcet-Houben M."/>
            <person name="Nosek J."/>
            <person name="Gabaldon T."/>
        </authorList>
    </citation>
    <scope>NUCLEOTIDE SEQUENCE</scope>
    <source>
        <strain evidence="4">CBS6341</strain>
    </source>
</reference>
<dbReference type="GO" id="GO:0003729">
    <property type="term" value="F:mRNA binding"/>
    <property type="evidence" value="ECO:0007669"/>
    <property type="project" value="TreeGrafter"/>
</dbReference>
<evidence type="ECO:0000313" key="5">
    <source>
        <dbReference type="Proteomes" id="UP000769528"/>
    </source>
</evidence>
<dbReference type="GO" id="GO:1990904">
    <property type="term" value="C:ribonucleoprotein complex"/>
    <property type="evidence" value="ECO:0007669"/>
    <property type="project" value="TreeGrafter"/>
</dbReference>
<dbReference type="PROSITE" id="PS50177">
    <property type="entry name" value="NTF2_DOMAIN"/>
    <property type="match status" value="1"/>
</dbReference>
<dbReference type="PANTHER" id="PTHR10693:SF20">
    <property type="entry name" value="AT27578P"/>
    <property type="match status" value="1"/>
</dbReference>
<dbReference type="GO" id="GO:1990861">
    <property type="term" value="C:Ubp3-Bre5 deubiquitination complex"/>
    <property type="evidence" value="ECO:0007669"/>
    <property type="project" value="TreeGrafter"/>
</dbReference>
<dbReference type="Proteomes" id="UP000769528">
    <property type="component" value="Unassembled WGS sequence"/>
</dbReference>
<dbReference type="InterPro" id="IPR032710">
    <property type="entry name" value="NTF2-like_dom_sf"/>
</dbReference>
<sequence length="485" mass="53513">MTTAPNLEHISHLFVSFYYQTLHKTPTELSKLYTKNAKLTHTIIPQGAEQLRIKNKFTKISKCTSFEEIRDFYLNTNVGNSKIRISSIDYQEVLVNSILITTTGELALSEKTPVYSFTQTFILTPNQKNANYDVVNDIFRLIPDDDLDLEGAVEEATDENIEGERNVEVEDTQSEEIEKSKKETATEDGKFSAIEVVDSEGTESGVTKEGETKAQVKQEEELTIETEDETKTANAAETEIQENLEIKEETLQTPTEHENEEAKATSDLTKENQPSEVNAEGTAKNLQTSESPSIEPVKQSWAAIAKSTTPNTISPQSTSSSSSTPKAKVVRSPNPESSKEIVKSRSKTSSKSSTQLNANNGQRIHKAELQYAIIVNKINNLKADQIKDAIEKEFGKTTKVEPKGRYGLVAFETEESQKKALASKTINIDSNIITISPKTNDQHFNNASSKKGTSSTGNSSNTNNRAKQGSSGQNSRKKATSNGKQ</sequence>
<gene>
    <name evidence="4" type="ORF">WICMUC_005345</name>
</gene>
<protein>
    <recommendedName>
        <fullName evidence="3">NTF2 domain-containing protein</fullName>
    </recommendedName>
</protein>
<dbReference type="Gene3D" id="3.10.450.50">
    <property type="match status" value="1"/>
</dbReference>
<keyword evidence="1" id="KW-0694">RNA-binding</keyword>
<dbReference type="EMBL" id="JAEUBF010001392">
    <property type="protein sequence ID" value="KAH3666998.1"/>
    <property type="molecule type" value="Genomic_DNA"/>
</dbReference>
<dbReference type="InterPro" id="IPR039539">
    <property type="entry name" value="Ras_GTPase_bind_prot"/>
</dbReference>
<dbReference type="InterPro" id="IPR002075">
    <property type="entry name" value="NTF2_dom"/>
</dbReference>
<feature type="domain" description="NTF2" evidence="3">
    <location>
        <begin position="10"/>
        <end position="141"/>
    </location>
</feature>
<dbReference type="AlphaFoldDB" id="A0A9P8P722"/>
<dbReference type="Pfam" id="PF02136">
    <property type="entry name" value="NTF2"/>
    <property type="match status" value="1"/>
</dbReference>
<dbReference type="PANTHER" id="PTHR10693">
    <property type="entry name" value="RAS GTPASE-ACTIVATING PROTEIN-BINDING PROTEIN"/>
    <property type="match status" value="1"/>
</dbReference>
<comment type="caution">
    <text evidence="4">The sequence shown here is derived from an EMBL/GenBank/DDBJ whole genome shotgun (WGS) entry which is preliminary data.</text>
</comment>
<evidence type="ECO:0000256" key="1">
    <source>
        <dbReference type="ARBA" id="ARBA00022884"/>
    </source>
</evidence>
<dbReference type="GO" id="GO:0016579">
    <property type="term" value="P:protein deubiquitination"/>
    <property type="evidence" value="ECO:0007669"/>
    <property type="project" value="TreeGrafter"/>
</dbReference>
<feature type="compositionally biased region" description="Basic and acidic residues" evidence="2">
    <location>
        <begin position="206"/>
        <end position="220"/>
    </location>
</feature>
<feature type="region of interest" description="Disordered" evidence="2">
    <location>
        <begin position="168"/>
        <end position="188"/>
    </location>
</feature>
<keyword evidence="5" id="KW-1185">Reference proteome</keyword>
<feature type="region of interest" description="Disordered" evidence="2">
    <location>
        <begin position="200"/>
        <end position="361"/>
    </location>
</feature>
<evidence type="ECO:0000313" key="4">
    <source>
        <dbReference type="EMBL" id="KAH3666998.1"/>
    </source>
</evidence>
<dbReference type="OrthoDB" id="339151at2759"/>
<feature type="region of interest" description="Disordered" evidence="2">
    <location>
        <begin position="436"/>
        <end position="485"/>
    </location>
</feature>
<dbReference type="GO" id="GO:0005829">
    <property type="term" value="C:cytosol"/>
    <property type="evidence" value="ECO:0007669"/>
    <property type="project" value="TreeGrafter"/>
</dbReference>
<proteinExistence type="predicted"/>
<feature type="compositionally biased region" description="Low complexity" evidence="2">
    <location>
        <begin position="307"/>
        <end position="325"/>
    </location>
</feature>
<feature type="compositionally biased region" description="Polar residues" evidence="2">
    <location>
        <begin position="465"/>
        <end position="485"/>
    </location>
</feature>
<dbReference type="GO" id="GO:0034517">
    <property type="term" value="P:ribophagy"/>
    <property type="evidence" value="ECO:0007669"/>
    <property type="project" value="TreeGrafter"/>
</dbReference>
<dbReference type="CDD" id="cd00780">
    <property type="entry name" value="NTF2"/>
    <property type="match status" value="1"/>
</dbReference>
<reference evidence="4" key="2">
    <citation type="submission" date="2021-01" db="EMBL/GenBank/DDBJ databases">
        <authorList>
            <person name="Schikora-Tamarit M.A."/>
        </authorList>
    </citation>
    <scope>NUCLEOTIDE SEQUENCE</scope>
    <source>
        <strain evidence="4">CBS6341</strain>
    </source>
</reference>
<evidence type="ECO:0000259" key="3">
    <source>
        <dbReference type="PROSITE" id="PS50177"/>
    </source>
</evidence>
<accession>A0A9P8P722</accession>
<evidence type="ECO:0000256" key="2">
    <source>
        <dbReference type="SAM" id="MobiDB-lite"/>
    </source>
</evidence>
<feature type="compositionally biased region" description="Basic and acidic residues" evidence="2">
    <location>
        <begin position="176"/>
        <end position="188"/>
    </location>
</feature>
<dbReference type="InterPro" id="IPR018222">
    <property type="entry name" value="Nuclear_transport_factor_2_euk"/>
</dbReference>
<organism evidence="4 5">
    <name type="scientific">Wickerhamomyces mucosus</name>
    <dbReference type="NCBI Taxonomy" id="1378264"/>
    <lineage>
        <taxon>Eukaryota</taxon>
        <taxon>Fungi</taxon>
        <taxon>Dikarya</taxon>
        <taxon>Ascomycota</taxon>
        <taxon>Saccharomycotina</taxon>
        <taxon>Saccharomycetes</taxon>
        <taxon>Phaffomycetales</taxon>
        <taxon>Wickerhamomycetaceae</taxon>
        <taxon>Wickerhamomyces</taxon>
    </lineage>
</organism>
<name>A0A9P8P722_9ASCO</name>